<dbReference type="GO" id="GO:0044325">
    <property type="term" value="F:transmembrane transporter binding"/>
    <property type="evidence" value="ECO:0007669"/>
    <property type="project" value="TreeGrafter"/>
</dbReference>
<feature type="compositionally biased region" description="Low complexity" evidence="6">
    <location>
        <begin position="106"/>
        <end position="124"/>
    </location>
</feature>
<keyword evidence="2 7" id="KW-0812">Transmembrane</keyword>
<dbReference type="PANTHER" id="PTHR12943:SF7">
    <property type="entry name" value="HOMOCYSTEINE-RESPONSIVE ENDOPLASMIC RETICULUM-RESIDENT UBIQUITIN-LIKE DOMAIN MEMBER 1 PROTEIN"/>
    <property type="match status" value="1"/>
</dbReference>
<feature type="region of interest" description="Disordered" evidence="6">
    <location>
        <begin position="317"/>
        <end position="342"/>
    </location>
</feature>
<dbReference type="GO" id="GO:0032469">
    <property type="term" value="P:endoplasmic reticulum calcium ion homeostasis"/>
    <property type="evidence" value="ECO:0007669"/>
    <property type="project" value="TreeGrafter"/>
</dbReference>
<proteinExistence type="predicted"/>
<feature type="compositionally biased region" description="Low complexity" evidence="6">
    <location>
        <begin position="325"/>
        <end position="340"/>
    </location>
</feature>
<gene>
    <name evidence="9" type="primary">herpud1</name>
</gene>
<evidence type="ECO:0000256" key="4">
    <source>
        <dbReference type="ARBA" id="ARBA00023136"/>
    </source>
</evidence>
<evidence type="ECO:0000256" key="2">
    <source>
        <dbReference type="ARBA" id="ARBA00022692"/>
    </source>
</evidence>
<keyword evidence="5" id="KW-0834">Unfolded protein response</keyword>
<dbReference type="GeneTree" id="ENSGT00390000017671"/>
<sequence>MDVGDSQQKTITIFIKTPNQAQEDQTVEHVYLDWTIKDLKTHLSTVFTTKPAVSDQRLIYAGKLLPDHLHIKELFRQVCVTICLSVCKCTWLCLQSLLCPRTMADSASPSPGSPSTTVQSSSTPKLRQRRQTSSAAAPAHTHTPASPPGTPSWSAPGMPGAPQMTQPAFPTYSLYSPQQLLWLQHVYARQYYMQYHAALVAAGTVPSAPVTTIGQYPPVPAHQAPVPNPLANQNPIDNLPNMRMNAQGGPVMEDEENMERDWLDWLYSAARFGILAVIVYFNSNLSRFILVMSTLLLMYLHTVGWFPFRRRVQVQGPNHLPPPEVQQNENRNPNPEPAAALDGLDGQGPMMAVLVPPHRVSVMWTAWVFFKSFFSSLIPEVPQGMAN</sequence>
<dbReference type="Gene3D" id="3.10.20.90">
    <property type="entry name" value="Phosphatidylinositol 3-kinase Catalytic Subunit, Chain A, domain 1"/>
    <property type="match status" value="1"/>
</dbReference>
<evidence type="ECO:0000256" key="7">
    <source>
        <dbReference type="SAM" id="Phobius"/>
    </source>
</evidence>
<accession>A0A8D0AW65</accession>
<dbReference type="InterPro" id="IPR000626">
    <property type="entry name" value="Ubiquitin-like_dom"/>
</dbReference>
<dbReference type="PANTHER" id="PTHR12943">
    <property type="entry name" value="HOMOCYSTEINE-RESPONSIVE ENDOPLASMIC RETICULUM-RESIDENT UNIQUITIN-LIKE DOMAIN HERPUD PROTEIN FAMILY MEMBER"/>
    <property type="match status" value="1"/>
</dbReference>
<dbReference type="GO" id="GO:0006511">
    <property type="term" value="P:ubiquitin-dependent protein catabolic process"/>
    <property type="evidence" value="ECO:0007669"/>
    <property type="project" value="TreeGrafter"/>
</dbReference>
<feature type="compositionally biased region" description="Low complexity" evidence="6">
    <location>
        <begin position="132"/>
        <end position="144"/>
    </location>
</feature>
<dbReference type="GO" id="GO:1904292">
    <property type="term" value="P:regulation of ERAD pathway"/>
    <property type="evidence" value="ECO:0007669"/>
    <property type="project" value="TreeGrafter"/>
</dbReference>
<feature type="domain" description="Ubiquitin-like" evidence="8">
    <location>
        <begin position="11"/>
        <end position="74"/>
    </location>
</feature>
<evidence type="ECO:0000256" key="1">
    <source>
        <dbReference type="ARBA" id="ARBA00004370"/>
    </source>
</evidence>
<evidence type="ECO:0000313" key="9">
    <source>
        <dbReference type="Ensembl" id="ENSSLUP00000060039.1"/>
    </source>
</evidence>
<dbReference type="InterPro" id="IPR039751">
    <property type="entry name" value="HERPUD1/2"/>
</dbReference>
<feature type="transmembrane region" description="Helical" evidence="7">
    <location>
        <begin position="262"/>
        <end position="282"/>
    </location>
</feature>
<dbReference type="FunFam" id="3.10.20.90:FF:000046">
    <property type="entry name" value="Homocysteine-responsive endoplasmic reticulum-resident ubiquitin-like domain member 2 protein"/>
    <property type="match status" value="1"/>
</dbReference>
<dbReference type="Pfam" id="PF00240">
    <property type="entry name" value="ubiquitin"/>
    <property type="match status" value="1"/>
</dbReference>
<dbReference type="SUPFAM" id="SSF54236">
    <property type="entry name" value="Ubiquitin-like"/>
    <property type="match status" value="1"/>
</dbReference>
<dbReference type="AlphaFoldDB" id="A0A8D0AW65"/>
<feature type="transmembrane region" description="Helical" evidence="7">
    <location>
        <begin position="288"/>
        <end position="308"/>
    </location>
</feature>
<reference evidence="9" key="2">
    <citation type="submission" date="2025-09" db="UniProtKB">
        <authorList>
            <consortium name="Ensembl"/>
        </authorList>
    </citation>
    <scope>IDENTIFICATION</scope>
</reference>
<keyword evidence="3 7" id="KW-1133">Transmembrane helix</keyword>
<dbReference type="GO" id="GO:0005789">
    <property type="term" value="C:endoplasmic reticulum membrane"/>
    <property type="evidence" value="ECO:0007669"/>
    <property type="project" value="TreeGrafter"/>
</dbReference>
<organism evidence="9 10">
    <name type="scientific">Sander lucioperca</name>
    <name type="common">Pike-perch</name>
    <name type="synonym">Perca lucioperca</name>
    <dbReference type="NCBI Taxonomy" id="283035"/>
    <lineage>
        <taxon>Eukaryota</taxon>
        <taxon>Metazoa</taxon>
        <taxon>Chordata</taxon>
        <taxon>Craniata</taxon>
        <taxon>Vertebrata</taxon>
        <taxon>Euteleostomi</taxon>
        <taxon>Actinopterygii</taxon>
        <taxon>Neopterygii</taxon>
        <taxon>Teleostei</taxon>
        <taxon>Neoteleostei</taxon>
        <taxon>Acanthomorphata</taxon>
        <taxon>Eupercaria</taxon>
        <taxon>Perciformes</taxon>
        <taxon>Percoidei</taxon>
        <taxon>Percidae</taxon>
        <taxon>Luciopercinae</taxon>
        <taxon>Sander</taxon>
    </lineage>
</organism>
<feature type="region of interest" description="Disordered" evidence="6">
    <location>
        <begin position="105"/>
        <end position="162"/>
    </location>
</feature>
<dbReference type="GO" id="GO:1902236">
    <property type="term" value="P:negative regulation of endoplasmic reticulum stress-induced intrinsic apoptotic signaling pathway"/>
    <property type="evidence" value="ECO:0007669"/>
    <property type="project" value="TreeGrafter"/>
</dbReference>
<evidence type="ECO:0000256" key="5">
    <source>
        <dbReference type="ARBA" id="ARBA00023230"/>
    </source>
</evidence>
<keyword evidence="4 7" id="KW-0472">Membrane</keyword>
<protein>
    <submittedName>
        <fullName evidence="9">Homocysteine-inducible, endoplasmic reticulum stress-inducible, ubiquitin-like domain member 1</fullName>
    </submittedName>
</protein>
<keyword evidence="10" id="KW-1185">Reference proteome</keyword>
<evidence type="ECO:0000313" key="10">
    <source>
        <dbReference type="Proteomes" id="UP000694568"/>
    </source>
</evidence>
<reference evidence="9" key="1">
    <citation type="submission" date="2025-08" db="UniProtKB">
        <authorList>
            <consortium name="Ensembl"/>
        </authorList>
    </citation>
    <scope>IDENTIFICATION</scope>
</reference>
<dbReference type="PROSITE" id="PS50053">
    <property type="entry name" value="UBIQUITIN_2"/>
    <property type="match status" value="1"/>
</dbReference>
<name>A0A8D0AW65_SANLU</name>
<comment type="subcellular location">
    <subcellularLocation>
        <location evidence="1">Membrane</location>
    </subcellularLocation>
</comment>
<dbReference type="GO" id="GO:0030968">
    <property type="term" value="P:endoplasmic reticulum unfolded protein response"/>
    <property type="evidence" value="ECO:0007669"/>
    <property type="project" value="TreeGrafter"/>
</dbReference>
<evidence type="ECO:0000256" key="6">
    <source>
        <dbReference type="SAM" id="MobiDB-lite"/>
    </source>
</evidence>
<evidence type="ECO:0000256" key="3">
    <source>
        <dbReference type="ARBA" id="ARBA00022989"/>
    </source>
</evidence>
<evidence type="ECO:0000259" key="8">
    <source>
        <dbReference type="PROSITE" id="PS50053"/>
    </source>
</evidence>
<dbReference type="Ensembl" id="ENSSLUT00000061734.1">
    <property type="protein sequence ID" value="ENSSLUP00000060039.1"/>
    <property type="gene ID" value="ENSSLUG00000025624.1"/>
</dbReference>
<dbReference type="InterPro" id="IPR029071">
    <property type="entry name" value="Ubiquitin-like_domsf"/>
</dbReference>
<dbReference type="Proteomes" id="UP000694568">
    <property type="component" value="Unplaced"/>
</dbReference>